<evidence type="ECO:0000313" key="3">
    <source>
        <dbReference type="Proteomes" id="UP000824134"/>
    </source>
</evidence>
<comment type="caution">
    <text evidence="2">The sequence shown here is derived from an EMBL/GenBank/DDBJ whole genome shotgun (WGS) entry which is preliminary data.</text>
</comment>
<sequence>MSDKNEMDITKILELLSEPRLSPYRAQTASAPEALELYAWIHRMASTCFELIAYLEVGVRNSIDKALREYHEQSPSSVPWIFSQPLINHHIAEMIATGRNRLPEVHQNNRDQISASLSFGFWSGLLGSKYDELWKKCLHKAFPYAYQGKRKSVAVELEAVRKFRNRIAHHDSLLNTDILFEVTRIFKLAGYIDPQFENWMRSVSRVHAIYAEKPVSSEDTVVVAGKDAWPLYCDHHIYVCQAGRSFKDVNYMAFYSEKEIKPEIARIKFKRDDVLWTEEHAEQLMASNNRNERKLGNAIMAARAAGWDGGRYQVFILSSPNEKPPHGEHRTLSHPIKHERHGRGSAYTQSQRYTSLHALELAQTTDDL</sequence>
<accession>A0A9D2CRX9</accession>
<dbReference type="EMBL" id="DXCN01000078">
    <property type="protein sequence ID" value="HIY96046.1"/>
    <property type="molecule type" value="Genomic_DNA"/>
</dbReference>
<reference evidence="2" key="2">
    <citation type="submission" date="2021-04" db="EMBL/GenBank/DDBJ databases">
        <authorList>
            <person name="Gilroy R."/>
        </authorList>
    </citation>
    <scope>NUCLEOTIDE SEQUENCE</scope>
    <source>
        <strain evidence="2">ChiHjej12B11-9195</strain>
    </source>
</reference>
<dbReference type="AlphaFoldDB" id="A0A9D2CRX9"/>
<name>A0A9D2CRX9_9MICC</name>
<dbReference type="Proteomes" id="UP000824134">
    <property type="component" value="Unassembled WGS sequence"/>
</dbReference>
<proteinExistence type="predicted"/>
<evidence type="ECO:0000313" key="2">
    <source>
        <dbReference type="EMBL" id="HIY96046.1"/>
    </source>
</evidence>
<organism evidence="2 3">
    <name type="scientific">Candidatus Rothia avicola</name>
    <dbReference type="NCBI Taxonomy" id="2840478"/>
    <lineage>
        <taxon>Bacteria</taxon>
        <taxon>Bacillati</taxon>
        <taxon>Actinomycetota</taxon>
        <taxon>Actinomycetes</taxon>
        <taxon>Micrococcales</taxon>
        <taxon>Micrococcaceae</taxon>
        <taxon>Rothia</taxon>
    </lineage>
</organism>
<evidence type="ECO:0000256" key="1">
    <source>
        <dbReference type="SAM" id="MobiDB-lite"/>
    </source>
</evidence>
<gene>
    <name evidence="2" type="ORF">H9821_10430</name>
</gene>
<feature type="region of interest" description="Disordered" evidence="1">
    <location>
        <begin position="319"/>
        <end position="349"/>
    </location>
</feature>
<reference evidence="2" key="1">
    <citation type="journal article" date="2021" name="PeerJ">
        <title>Extensive microbial diversity within the chicken gut microbiome revealed by metagenomics and culture.</title>
        <authorList>
            <person name="Gilroy R."/>
            <person name="Ravi A."/>
            <person name="Getino M."/>
            <person name="Pursley I."/>
            <person name="Horton D.L."/>
            <person name="Alikhan N.F."/>
            <person name="Baker D."/>
            <person name="Gharbi K."/>
            <person name="Hall N."/>
            <person name="Watson M."/>
            <person name="Adriaenssens E.M."/>
            <person name="Foster-Nyarko E."/>
            <person name="Jarju S."/>
            <person name="Secka A."/>
            <person name="Antonio M."/>
            <person name="Oren A."/>
            <person name="Chaudhuri R.R."/>
            <person name="La Ragione R."/>
            <person name="Hildebrand F."/>
            <person name="Pallen M.J."/>
        </authorList>
    </citation>
    <scope>NUCLEOTIDE SEQUENCE</scope>
    <source>
        <strain evidence="2">ChiHjej12B11-9195</strain>
    </source>
</reference>
<protein>
    <submittedName>
        <fullName evidence="2">Abi family protein</fullName>
    </submittedName>
</protein>